<evidence type="ECO:0000313" key="9">
    <source>
        <dbReference type="Proteomes" id="UP000694240"/>
    </source>
</evidence>
<dbReference type="FunFam" id="3.30.70.270:FF:000020">
    <property type="entry name" value="Transposon Tf2-6 polyprotein-like Protein"/>
    <property type="match status" value="1"/>
</dbReference>
<keyword evidence="5" id="KW-0378">Hydrolase</keyword>
<dbReference type="CDD" id="cd09274">
    <property type="entry name" value="RNase_HI_RT_Ty3"/>
    <property type="match status" value="1"/>
</dbReference>
<feature type="domain" description="Integrase catalytic" evidence="7">
    <location>
        <begin position="578"/>
        <end position="742"/>
    </location>
</feature>
<evidence type="ECO:0000256" key="4">
    <source>
        <dbReference type="ARBA" id="ARBA00022759"/>
    </source>
</evidence>
<evidence type="ECO:0000256" key="2">
    <source>
        <dbReference type="ARBA" id="ARBA00022695"/>
    </source>
</evidence>
<keyword evidence="4" id="KW-0255">Endonuclease</keyword>
<dbReference type="Proteomes" id="UP000694240">
    <property type="component" value="Chromosome 11"/>
</dbReference>
<name>A0A8T1Z255_9BRAS</name>
<evidence type="ECO:0000259" key="7">
    <source>
        <dbReference type="PROSITE" id="PS50994"/>
    </source>
</evidence>
<dbReference type="Pfam" id="PF00665">
    <property type="entry name" value="rve"/>
    <property type="match status" value="1"/>
</dbReference>
<protein>
    <submittedName>
        <fullName evidence="8">Ribonuclease H-like superfamily</fullName>
    </submittedName>
</protein>
<evidence type="ECO:0000256" key="5">
    <source>
        <dbReference type="ARBA" id="ARBA00022801"/>
    </source>
</evidence>
<dbReference type="PANTHER" id="PTHR37984:SF5">
    <property type="entry name" value="PROTEIN NYNRIN-LIKE"/>
    <property type="match status" value="1"/>
</dbReference>
<dbReference type="GO" id="GO:0004519">
    <property type="term" value="F:endonuclease activity"/>
    <property type="evidence" value="ECO:0007669"/>
    <property type="project" value="UniProtKB-KW"/>
</dbReference>
<reference evidence="8 9" key="1">
    <citation type="submission" date="2020-12" db="EMBL/GenBank/DDBJ databases">
        <title>Concerted genomic and epigenomic changes stabilize Arabidopsis allopolyploids.</title>
        <authorList>
            <person name="Chen Z."/>
        </authorList>
    </citation>
    <scope>NUCLEOTIDE SEQUENCE [LARGE SCALE GENOMIC DNA]</scope>
    <source>
        <strain evidence="8">Allo738</strain>
        <tissue evidence="8">Leaf</tissue>
    </source>
</reference>
<dbReference type="PANTHER" id="PTHR37984">
    <property type="entry name" value="PROTEIN CBG26694"/>
    <property type="match status" value="1"/>
</dbReference>
<evidence type="ECO:0000256" key="3">
    <source>
        <dbReference type="ARBA" id="ARBA00022722"/>
    </source>
</evidence>
<comment type="caution">
    <text evidence="8">The sequence shown here is derived from an EMBL/GenBank/DDBJ whole genome shotgun (WGS) entry which is preliminary data.</text>
</comment>
<keyword evidence="3" id="KW-0540">Nuclease</keyword>
<evidence type="ECO:0000256" key="1">
    <source>
        <dbReference type="ARBA" id="ARBA00022679"/>
    </source>
</evidence>
<dbReference type="InterPro" id="IPR041373">
    <property type="entry name" value="RT_RNaseH"/>
</dbReference>
<dbReference type="GO" id="GO:0003964">
    <property type="term" value="F:RNA-directed DNA polymerase activity"/>
    <property type="evidence" value="ECO:0007669"/>
    <property type="project" value="UniProtKB-KW"/>
</dbReference>
<dbReference type="GO" id="GO:0015074">
    <property type="term" value="P:DNA integration"/>
    <property type="evidence" value="ECO:0007669"/>
    <property type="project" value="InterPro"/>
</dbReference>
<dbReference type="GO" id="GO:0016787">
    <property type="term" value="F:hydrolase activity"/>
    <property type="evidence" value="ECO:0007669"/>
    <property type="project" value="UniProtKB-KW"/>
</dbReference>
<evidence type="ECO:0000256" key="6">
    <source>
        <dbReference type="ARBA" id="ARBA00022918"/>
    </source>
</evidence>
<keyword evidence="2" id="KW-0548">Nucleotidyltransferase</keyword>
<keyword evidence="1" id="KW-0808">Transferase</keyword>
<evidence type="ECO:0000313" key="8">
    <source>
        <dbReference type="EMBL" id="KAG7552338.1"/>
    </source>
</evidence>
<dbReference type="InterPro" id="IPR041588">
    <property type="entry name" value="Integrase_H2C2"/>
</dbReference>
<dbReference type="FunFam" id="3.10.20.370:FF:000001">
    <property type="entry name" value="Retrovirus-related Pol polyprotein from transposon 17.6-like protein"/>
    <property type="match status" value="1"/>
</dbReference>
<sequence>MIGRVEVPTDFVVLEMDEEPKDPLIFGRPFLATAGAIIDVKKGKIDLNLGKDLKMTFDITNTMKKPTIEGKVFWIEEMDMLADELLEELAEEDHLQSALTRDNKEGDLHIETLGYQKLLDMYKEAENPEEYEDLVEKVKKEDILDHVTRQTVHPVYSTEILDHVLPSDGSVITSDDWSELKAPKVDLKLLPKGLRVLKRCEETNLVLNWEKCHFMVREGIVLGHKISERGIEVDKAKVDVMMQLQPPKTVKDIRSFLGHAGFYRRFIKDFSKLARPLTRLLCKETEFTFDEECLTAFKLIKEALVTAPIVQAPNWDYPFEIMCDASDYAVGAVLGQKIDKKLHVIYYASRTMDDAQVRYATTKKELLAVVFAFEKFRSYLVGSKVTVYTDHAALRHIYAKKDTKPRLLRWILLLQEFDMEIVDKKGIENGVADHLSRMRIEDEVPIDDYARRTANGIQTAERKLSNPKITRSKPPNLSSYEKKKFFKDINHFYWDEPYLYTLCKDKIYRRCVSEDEAEGILLHCHGSAYGGHFATFKTVSKILQAGFWWPTMFKDAQDFVSKCDSCHRKGNISRRNEMPQNPILEVEIFDAWGIDIMGPFPSLYGNKYILVVVDYVSKWVEAIASPTNDARVVRKLFKTIIFPRFGVPRVVISDGGKHFINKVFENLLKKHGVKHKVATPYHPQRSGQVEISNREIKAILEKTVGITRKDWSAKLDDALWACRTAFKTPIGTTPFNLLYGKSCHLPVELEYKAMWEVKLLNFDIKTAEEKRLIQLNDLNEIRLEAYESSRIYKERTKSFHDKKIISRDFKVGDQVLLFNSRLRLFPGKLKSRWSGPFRVTAVRPYGAITLAGKDGDFTVNGQRLKRYMADQYIPEGTSVPLEEPLNA</sequence>
<dbReference type="InterPro" id="IPR050951">
    <property type="entry name" value="Retrovirus_Pol_polyprotein"/>
</dbReference>
<gene>
    <name evidence="8" type="ORF">ISN45_Aa06g029420</name>
</gene>
<keyword evidence="6" id="KW-0695">RNA-directed DNA polymerase</keyword>
<dbReference type="InterPro" id="IPR001584">
    <property type="entry name" value="Integrase_cat-core"/>
</dbReference>
<dbReference type="EMBL" id="JAEFBK010000011">
    <property type="protein sequence ID" value="KAG7552338.1"/>
    <property type="molecule type" value="Genomic_DNA"/>
</dbReference>
<dbReference type="Pfam" id="PF17921">
    <property type="entry name" value="Integrase_H2C2"/>
    <property type="match status" value="1"/>
</dbReference>
<accession>A0A8T1Z255</accession>
<proteinExistence type="predicted"/>
<dbReference type="PROSITE" id="PS50994">
    <property type="entry name" value="INTEGRASE"/>
    <property type="match status" value="1"/>
</dbReference>
<organism evidence="8 9">
    <name type="scientific">Arabidopsis thaliana x Arabidopsis arenosa</name>
    <dbReference type="NCBI Taxonomy" id="1240361"/>
    <lineage>
        <taxon>Eukaryota</taxon>
        <taxon>Viridiplantae</taxon>
        <taxon>Streptophyta</taxon>
        <taxon>Embryophyta</taxon>
        <taxon>Tracheophyta</taxon>
        <taxon>Spermatophyta</taxon>
        <taxon>Magnoliopsida</taxon>
        <taxon>eudicotyledons</taxon>
        <taxon>Gunneridae</taxon>
        <taxon>Pentapetalae</taxon>
        <taxon>rosids</taxon>
        <taxon>malvids</taxon>
        <taxon>Brassicales</taxon>
        <taxon>Brassicaceae</taxon>
        <taxon>Camelineae</taxon>
        <taxon>Arabidopsis</taxon>
    </lineage>
</organism>
<dbReference type="Pfam" id="PF17917">
    <property type="entry name" value="RT_RNaseH"/>
    <property type="match status" value="1"/>
</dbReference>
<dbReference type="AlphaFoldDB" id="A0A8T1Z255"/>
<keyword evidence="9" id="KW-1185">Reference proteome</keyword>